<accession>A0A838BIV0</accession>
<dbReference type="GO" id="GO:0046872">
    <property type="term" value="F:metal ion binding"/>
    <property type="evidence" value="ECO:0007669"/>
    <property type="project" value="UniProtKB-KW"/>
</dbReference>
<evidence type="ECO:0000256" key="3">
    <source>
        <dbReference type="ARBA" id="ARBA00022801"/>
    </source>
</evidence>
<gene>
    <name evidence="6" type="ORF">H0S73_00445</name>
</gene>
<dbReference type="EMBL" id="JACDXJ010000001">
    <property type="protein sequence ID" value="MBA1154592.1"/>
    <property type="molecule type" value="Genomic_DNA"/>
</dbReference>
<protein>
    <submittedName>
        <fullName evidence="6">Succinylglutamate desuccinylase/aspartoacylase family protein</fullName>
    </submittedName>
</protein>
<sequence length="344" mass="36934">MHTGVYHSLDFAAEGKSTDFLSIPFSVDRSPYFQVKVPMVRIKRGTGPRVLLMAGNHGDEYEGEFSLMRLIRRLEPDMVKGEITILPLANTPAVMAARRRSPLDDGNLNRAFPGDLAGSPTFRIAYFLERELFPRHDVIFDLHSGGTTMAHLPCALIERQGPPDRFARALDLMKATGLGHGFIAENGATAPTSMAAAARAGAIGLSGEFGGGGTVTPATMAATSRAIDNVLLALGAVDEPVLGAPSVDAAPMQLLALDSHEQSIFATRRGWFEPAVALGVRVQKGDVAGWYHDLSRVDATEETLRFHEAGIVIARRLPADSQAGDCLIQVARPVDDRTVLTQAL</sequence>
<dbReference type="InterPro" id="IPR053138">
    <property type="entry name" value="N-alpha-Ac-DABA_deacetylase"/>
</dbReference>
<evidence type="ECO:0000313" key="6">
    <source>
        <dbReference type="EMBL" id="MBA1154592.1"/>
    </source>
</evidence>
<keyword evidence="4" id="KW-0862">Zinc</keyword>
<keyword evidence="7" id="KW-1185">Reference proteome</keyword>
<dbReference type="SUPFAM" id="SSF53187">
    <property type="entry name" value="Zn-dependent exopeptidases"/>
    <property type="match status" value="1"/>
</dbReference>
<dbReference type="AlphaFoldDB" id="A0A838BIV0"/>
<dbReference type="PANTHER" id="PTHR37326:SF1">
    <property type="entry name" value="BLL3975 PROTEIN"/>
    <property type="match status" value="1"/>
</dbReference>
<reference evidence="6 7" key="1">
    <citation type="submission" date="2020-07" db="EMBL/GenBank/DDBJ databases">
        <title>Draft genome and description of Microvirga mediterraneensis Marseille-Q2068 sp. nov.</title>
        <authorList>
            <person name="Boxberger M."/>
        </authorList>
    </citation>
    <scope>NUCLEOTIDE SEQUENCE [LARGE SCALE GENOMIC DNA]</scope>
    <source>
        <strain evidence="6 7">Marseille-Q2068</strain>
    </source>
</reference>
<dbReference type="GO" id="GO:0016811">
    <property type="term" value="F:hydrolase activity, acting on carbon-nitrogen (but not peptide) bonds, in linear amides"/>
    <property type="evidence" value="ECO:0007669"/>
    <property type="project" value="InterPro"/>
</dbReference>
<evidence type="ECO:0000256" key="2">
    <source>
        <dbReference type="ARBA" id="ARBA00022723"/>
    </source>
</evidence>
<comment type="cofactor">
    <cofactor evidence="1">
        <name>Zn(2+)</name>
        <dbReference type="ChEBI" id="CHEBI:29105"/>
    </cofactor>
</comment>
<feature type="domain" description="Succinylglutamate desuccinylase/Aspartoacylase catalytic" evidence="5">
    <location>
        <begin position="47"/>
        <end position="232"/>
    </location>
</feature>
<evidence type="ECO:0000313" key="7">
    <source>
        <dbReference type="Proteomes" id="UP000572984"/>
    </source>
</evidence>
<dbReference type="RefSeq" id="WP_181050290.1">
    <property type="nucleotide sequence ID" value="NZ_JACDXJ010000001.1"/>
</dbReference>
<dbReference type="Proteomes" id="UP000572984">
    <property type="component" value="Unassembled WGS sequence"/>
</dbReference>
<keyword evidence="2" id="KW-0479">Metal-binding</keyword>
<organism evidence="6 7">
    <name type="scientific">Microvirga mediterraneensis</name>
    <dbReference type="NCBI Taxonomy" id="2754695"/>
    <lineage>
        <taxon>Bacteria</taxon>
        <taxon>Pseudomonadati</taxon>
        <taxon>Pseudomonadota</taxon>
        <taxon>Alphaproteobacteria</taxon>
        <taxon>Hyphomicrobiales</taxon>
        <taxon>Methylobacteriaceae</taxon>
        <taxon>Microvirga</taxon>
    </lineage>
</organism>
<dbReference type="Pfam" id="PF24827">
    <property type="entry name" value="AstE_AspA_cat"/>
    <property type="match status" value="1"/>
</dbReference>
<dbReference type="Gene3D" id="3.40.630.10">
    <property type="entry name" value="Zn peptidases"/>
    <property type="match status" value="1"/>
</dbReference>
<dbReference type="PANTHER" id="PTHR37326">
    <property type="entry name" value="BLL3975 PROTEIN"/>
    <property type="match status" value="1"/>
</dbReference>
<dbReference type="PIRSF" id="PIRSF039012">
    <property type="entry name" value="ASP"/>
    <property type="match status" value="1"/>
</dbReference>
<evidence type="ECO:0000256" key="1">
    <source>
        <dbReference type="ARBA" id="ARBA00001947"/>
    </source>
</evidence>
<dbReference type="InterPro" id="IPR043795">
    <property type="entry name" value="N-alpha-Ac-DABA-like"/>
</dbReference>
<comment type="caution">
    <text evidence="6">The sequence shown here is derived from an EMBL/GenBank/DDBJ whole genome shotgun (WGS) entry which is preliminary data.</text>
</comment>
<keyword evidence="3" id="KW-0378">Hydrolase</keyword>
<evidence type="ECO:0000256" key="4">
    <source>
        <dbReference type="ARBA" id="ARBA00022833"/>
    </source>
</evidence>
<name>A0A838BIV0_9HYPH</name>
<dbReference type="GO" id="GO:0016788">
    <property type="term" value="F:hydrolase activity, acting on ester bonds"/>
    <property type="evidence" value="ECO:0007669"/>
    <property type="project" value="InterPro"/>
</dbReference>
<proteinExistence type="predicted"/>
<dbReference type="InterPro" id="IPR055438">
    <property type="entry name" value="AstE_AspA_cat"/>
</dbReference>
<evidence type="ECO:0000259" key="5">
    <source>
        <dbReference type="Pfam" id="PF24827"/>
    </source>
</evidence>